<dbReference type="Gene3D" id="3.80.10.10">
    <property type="entry name" value="Ribonuclease Inhibitor"/>
    <property type="match status" value="2"/>
</dbReference>
<gene>
    <name evidence="6" type="ORF">OSB04_013276</name>
</gene>
<dbReference type="InterPro" id="IPR044974">
    <property type="entry name" value="Disease_R_plants"/>
</dbReference>
<feature type="domain" description="TIR" evidence="5">
    <location>
        <begin position="18"/>
        <end position="193"/>
    </location>
</feature>
<keyword evidence="3" id="KW-0611">Plant defense</keyword>
<sequence length="1226" mass="139864">MMVVISELCSSSSSTPSYTYDVFLSFSGFDTRFSFTDHLYHALVNANITTFLDDEEVEIGLSLKPELESAIKASRASIIVLSPNYAFSTWCLNELALILEQHRNFDHIVLPIFYHVEPTDIRKQQSSFGEAMAKHKWRMEKEANGEKKSQWAQKIDMWKKALMEVSDLKGEVAKGRKETELIGKIVTNIHRKLGVSLSITLPSLIGMYDDINFITSWLKDGSSHIADILTIWGLSGIGKTSLAEYVFKLYGHEFQRSSFIVDVSRKCAEKSSGLLDLQKQICHDISKIGSIQGHHVSAYTSQIENALARTKVFLVLDDVDSHDHLDALLGKKGFHQGSKIIITTKDVSLTEKCELFNQIVQPKHTKHLLQGLNDYDSLTLLSLCAFKCNNPTEGYREVSKKLVKYCKGHPLALEVIGKSLRTGDVAEWEDYLQRLKEEPDSRIRKVLQMSFDSLPSTHDKELFMDIACFFVGKDKKSVETVLKACGVRIVLGIKNLVERCLLSIGNDNKLMMHQLVQEMGRDIVRQESPKRPEKRSRLWCHEESFQVLKQKKGKGNVLGLALDMRMLEKDKLYELETDALSKMHNLKLLQLNHVQLKGSYKNFPEELRWLCMQGFRLDYIPPCLQLENLVDLDMSYSKLVSFDMSIGDPKRSRKRQKLTGMGSKDKPLLKSLKFLNLSYCEQLNSVGSFSDFPKLERLILSNCKSLIAICESIEQCYALDLIDLSYCNEAGKLLRTIAKLRNVKTLNLDGCNLSQFPIKMSYVELPKMFEVNNIVISAQTSSSNIMDIIPRDFRSHGIYLPSSLVWLSLKDNQLSNESFPMDMSSLCMLKELCLDGNCIVSMPSCVRTLPRLEKLSINQCRRLTTIEHPPRTLKELILGIYMKGKVVFDREMSPIKLMGNCGSFIEGIFEEKDMENVEEKLLHSLGWSNLDFTKVQPASKRYKVQMQYEFGIFSTFYVGKEIPNWISGRSKEPSISFTIPSSPNKLSGLNICFMLMLPNESMFVFVDIKISNITKNRTWIYNRSWIFVSSREGLIIYLSHWMFGKNEMEDGDQLTISISKTSGSHISIRECGVSIVYDEDEKMEEEKDALGYYKSWNHIIGGDLSPFQTTTPGQYKLSRDRFLGYPYGSGYIDTNNWILGSGNRRCRSTRRRTFEETDGVKAAGGDGDAGGNGRRQRQWRLWFVANEEQPGDRQMEPGRFPLNISVLLQSKTCSKHERSIGYEEER</sequence>
<dbReference type="SUPFAM" id="SSF52540">
    <property type="entry name" value="P-loop containing nucleoside triphosphate hydrolases"/>
    <property type="match status" value="1"/>
</dbReference>
<dbReference type="InterPro" id="IPR000157">
    <property type="entry name" value="TIR_dom"/>
</dbReference>
<dbReference type="InterPro" id="IPR058192">
    <property type="entry name" value="WHD_ROQ1-like"/>
</dbReference>
<reference evidence="6" key="1">
    <citation type="submission" date="2023-03" db="EMBL/GenBank/DDBJ databases">
        <title>Chromosome-scale reference genome and RAD-based genetic map of yellow starthistle (Centaurea solstitialis) reveal putative structural variation and QTLs associated with invader traits.</title>
        <authorList>
            <person name="Reatini B."/>
            <person name="Cang F.A."/>
            <person name="Jiang Q."/>
            <person name="Mckibben M.T.W."/>
            <person name="Barker M.S."/>
            <person name="Rieseberg L.H."/>
            <person name="Dlugosch K.M."/>
        </authorList>
    </citation>
    <scope>NUCLEOTIDE SEQUENCE</scope>
    <source>
        <strain evidence="6">CAN-66</strain>
        <tissue evidence="6">Leaf</tissue>
    </source>
</reference>
<evidence type="ECO:0000313" key="6">
    <source>
        <dbReference type="EMBL" id="KAJ9558662.1"/>
    </source>
</evidence>
<comment type="caution">
    <text evidence="6">The sequence shown here is derived from an EMBL/GenBank/DDBJ whole genome shotgun (WGS) entry which is preliminary data.</text>
</comment>
<evidence type="ECO:0000256" key="3">
    <source>
        <dbReference type="ARBA" id="ARBA00022821"/>
    </source>
</evidence>
<evidence type="ECO:0000313" key="7">
    <source>
        <dbReference type="Proteomes" id="UP001172457"/>
    </source>
</evidence>
<dbReference type="InterPro" id="IPR002182">
    <property type="entry name" value="NB-ARC"/>
</dbReference>
<evidence type="ECO:0000256" key="4">
    <source>
        <dbReference type="ARBA" id="ARBA00023027"/>
    </source>
</evidence>
<dbReference type="Pfam" id="PF23282">
    <property type="entry name" value="WHD_ROQ1"/>
    <property type="match status" value="1"/>
</dbReference>
<dbReference type="SUPFAM" id="SSF52200">
    <property type="entry name" value="Toll/Interleukin receptor TIR domain"/>
    <property type="match status" value="1"/>
</dbReference>
<dbReference type="PANTHER" id="PTHR11017:SF313">
    <property type="entry name" value="TIR DOMAIN, P-LOOP CONTAINING NUCLEOSIDE TRIPHOSPHATE HYDROLASE"/>
    <property type="match status" value="1"/>
</dbReference>
<proteinExistence type="predicted"/>
<dbReference type="InterPro" id="IPR042197">
    <property type="entry name" value="Apaf_helical"/>
</dbReference>
<dbReference type="SUPFAM" id="SSF52058">
    <property type="entry name" value="L domain-like"/>
    <property type="match status" value="1"/>
</dbReference>
<dbReference type="InterPro" id="IPR032675">
    <property type="entry name" value="LRR_dom_sf"/>
</dbReference>
<dbReference type="PROSITE" id="PS50104">
    <property type="entry name" value="TIR"/>
    <property type="match status" value="1"/>
</dbReference>
<dbReference type="PRINTS" id="PR00364">
    <property type="entry name" value="DISEASERSIST"/>
</dbReference>
<keyword evidence="7" id="KW-1185">Reference proteome</keyword>
<keyword evidence="1" id="KW-0433">Leucine-rich repeat</keyword>
<dbReference type="GO" id="GO:0007165">
    <property type="term" value="P:signal transduction"/>
    <property type="evidence" value="ECO:0007669"/>
    <property type="project" value="InterPro"/>
</dbReference>
<dbReference type="SMART" id="SM00255">
    <property type="entry name" value="TIR"/>
    <property type="match status" value="1"/>
</dbReference>
<dbReference type="GO" id="GO:0043531">
    <property type="term" value="F:ADP binding"/>
    <property type="evidence" value="ECO:0007669"/>
    <property type="project" value="InterPro"/>
</dbReference>
<accession>A0AA38WFC4</accession>
<keyword evidence="4" id="KW-0520">NAD</keyword>
<dbReference type="GO" id="GO:0006952">
    <property type="term" value="P:defense response"/>
    <property type="evidence" value="ECO:0007669"/>
    <property type="project" value="UniProtKB-KW"/>
</dbReference>
<evidence type="ECO:0000256" key="2">
    <source>
        <dbReference type="ARBA" id="ARBA00022737"/>
    </source>
</evidence>
<organism evidence="6 7">
    <name type="scientific">Centaurea solstitialis</name>
    <name type="common">yellow star-thistle</name>
    <dbReference type="NCBI Taxonomy" id="347529"/>
    <lineage>
        <taxon>Eukaryota</taxon>
        <taxon>Viridiplantae</taxon>
        <taxon>Streptophyta</taxon>
        <taxon>Embryophyta</taxon>
        <taxon>Tracheophyta</taxon>
        <taxon>Spermatophyta</taxon>
        <taxon>Magnoliopsida</taxon>
        <taxon>eudicotyledons</taxon>
        <taxon>Gunneridae</taxon>
        <taxon>Pentapetalae</taxon>
        <taxon>asterids</taxon>
        <taxon>campanulids</taxon>
        <taxon>Asterales</taxon>
        <taxon>Asteraceae</taxon>
        <taxon>Carduoideae</taxon>
        <taxon>Cardueae</taxon>
        <taxon>Centaureinae</taxon>
        <taxon>Centaurea</taxon>
    </lineage>
</organism>
<dbReference type="Pfam" id="PF01582">
    <property type="entry name" value="TIR"/>
    <property type="match status" value="1"/>
</dbReference>
<evidence type="ECO:0000259" key="5">
    <source>
        <dbReference type="PROSITE" id="PS50104"/>
    </source>
</evidence>
<dbReference type="SUPFAM" id="SSF46785">
    <property type="entry name" value="Winged helix' DNA-binding domain"/>
    <property type="match status" value="1"/>
</dbReference>
<keyword evidence="2" id="KW-0677">Repeat</keyword>
<dbReference type="Proteomes" id="UP001172457">
    <property type="component" value="Chromosome 3"/>
</dbReference>
<dbReference type="InterPro" id="IPR027417">
    <property type="entry name" value="P-loop_NTPase"/>
</dbReference>
<dbReference type="FunFam" id="3.40.50.10140:FF:000007">
    <property type="entry name" value="Disease resistance protein (TIR-NBS-LRR class)"/>
    <property type="match status" value="1"/>
</dbReference>
<dbReference type="Gene3D" id="1.10.8.430">
    <property type="entry name" value="Helical domain of apoptotic protease-activating factors"/>
    <property type="match status" value="1"/>
</dbReference>
<dbReference type="EMBL" id="JARYMX010000003">
    <property type="protein sequence ID" value="KAJ9558662.1"/>
    <property type="molecule type" value="Genomic_DNA"/>
</dbReference>
<evidence type="ECO:0000256" key="1">
    <source>
        <dbReference type="ARBA" id="ARBA00022614"/>
    </source>
</evidence>
<dbReference type="Gene3D" id="3.40.50.300">
    <property type="entry name" value="P-loop containing nucleotide triphosphate hydrolases"/>
    <property type="match status" value="1"/>
</dbReference>
<dbReference type="InterPro" id="IPR036390">
    <property type="entry name" value="WH_DNA-bd_sf"/>
</dbReference>
<dbReference type="InterPro" id="IPR035897">
    <property type="entry name" value="Toll_tir_struct_dom_sf"/>
</dbReference>
<protein>
    <recommendedName>
        <fullName evidence="5">TIR domain-containing protein</fullName>
    </recommendedName>
</protein>
<dbReference type="Pfam" id="PF00931">
    <property type="entry name" value="NB-ARC"/>
    <property type="match status" value="1"/>
</dbReference>
<name>A0AA38WFC4_9ASTR</name>
<dbReference type="PANTHER" id="PTHR11017">
    <property type="entry name" value="LEUCINE-RICH REPEAT-CONTAINING PROTEIN"/>
    <property type="match status" value="1"/>
</dbReference>
<dbReference type="Gene3D" id="3.40.50.10140">
    <property type="entry name" value="Toll/interleukin-1 receptor homology (TIR) domain"/>
    <property type="match status" value="1"/>
</dbReference>
<dbReference type="AlphaFoldDB" id="A0AA38WFC4"/>